<dbReference type="InterPro" id="IPR002125">
    <property type="entry name" value="CMP_dCMP_dom"/>
</dbReference>
<feature type="domain" description="CMP/dCMP-type deaminase" evidence="10">
    <location>
        <begin position="208"/>
        <end position="346"/>
    </location>
</feature>
<evidence type="ECO:0000256" key="9">
    <source>
        <dbReference type="ARBA" id="ARBA00071582"/>
    </source>
</evidence>
<proteinExistence type="inferred from homology"/>
<dbReference type="CDD" id="cd01286">
    <property type="entry name" value="deoxycytidylate_deaminase"/>
    <property type="match status" value="1"/>
</dbReference>
<gene>
    <name evidence="11" type="ORF">BDW02DRAFT_599925</name>
</gene>
<keyword evidence="12" id="KW-1185">Reference proteome</keyword>
<dbReference type="SUPFAM" id="SSF53927">
    <property type="entry name" value="Cytidine deaminase-like"/>
    <property type="match status" value="1"/>
</dbReference>
<evidence type="ECO:0000256" key="5">
    <source>
        <dbReference type="ARBA" id="ARBA00022801"/>
    </source>
</evidence>
<dbReference type="AlphaFoldDB" id="A0A6A5K5K3"/>
<dbReference type="InterPro" id="IPR015517">
    <property type="entry name" value="dCMP_deaminase-rel"/>
</dbReference>
<dbReference type="PROSITE" id="PS51747">
    <property type="entry name" value="CYT_DCMP_DEAMINASES_2"/>
    <property type="match status" value="1"/>
</dbReference>
<evidence type="ECO:0000256" key="8">
    <source>
        <dbReference type="ARBA" id="ARBA00041763"/>
    </source>
</evidence>
<sequence length="390" mass="42859">MSLARAGQLEYGGLRRVPAAAKLGNTLGICAGKASIASYLVEEHGFKRICLARNAATPAVEQSASNARVPLVDGAPVDAQHTFANVDSLLDFVTLRWRERWVTTDIWDDAVVDALLRRPFFLLVSVDAPVSVRWQRFKDRCAASQLTPPTLEEFVLRNDQHLFAPRTGLSALFQRAQLKLLNSTASRASLRQAIASLDLTNQARLRPSWDQYFMQLADLAAHRSNCMKRRVGCCIVREKRVISTGYNGTPRGMTNCNEGGCPRCNNSAKGGASLSTCLCLHAEENALLEAGRDRIGENAILYCNTCPCLTCSVKITQVGISEVVYNQGYLVDTQTAAIFAESGVRLRQFSPPTHGLVDLSIGTGSDTKQEQEKDDVREILNDENFVRPLN</sequence>
<dbReference type="EMBL" id="ML975338">
    <property type="protein sequence ID" value="KAF1832458.1"/>
    <property type="molecule type" value="Genomic_DNA"/>
</dbReference>
<dbReference type="EC" id="3.5.4.12" evidence="7"/>
<dbReference type="FunFam" id="3.40.140.10:FF:000035">
    <property type="entry name" value="dCMP deaminase"/>
    <property type="match status" value="1"/>
</dbReference>
<evidence type="ECO:0000313" key="11">
    <source>
        <dbReference type="EMBL" id="KAF1832458.1"/>
    </source>
</evidence>
<evidence type="ECO:0000256" key="3">
    <source>
        <dbReference type="ARBA" id="ARBA00022723"/>
    </source>
</evidence>
<name>A0A6A5K5K3_9PLEO</name>
<dbReference type="Gene3D" id="3.40.50.300">
    <property type="entry name" value="P-loop containing nucleotide triphosphate hydrolases"/>
    <property type="match status" value="1"/>
</dbReference>
<dbReference type="FunFam" id="3.40.50.300:FF:002333">
    <property type="entry name" value="Deoxycytidylate deaminase, putative"/>
    <property type="match status" value="1"/>
</dbReference>
<dbReference type="Proteomes" id="UP000800040">
    <property type="component" value="Unassembled WGS sequence"/>
</dbReference>
<dbReference type="PANTHER" id="PTHR11086">
    <property type="entry name" value="DEOXYCYTIDYLATE DEAMINASE-RELATED"/>
    <property type="match status" value="1"/>
</dbReference>
<dbReference type="GO" id="GO:0005737">
    <property type="term" value="C:cytoplasm"/>
    <property type="evidence" value="ECO:0007669"/>
    <property type="project" value="TreeGrafter"/>
</dbReference>
<evidence type="ECO:0000259" key="10">
    <source>
        <dbReference type="PROSITE" id="PS51747"/>
    </source>
</evidence>
<organism evidence="11 12">
    <name type="scientific">Decorospora gaudefroyi</name>
    <dbReference type="NCBI Taxonomy" id="184978"/>
    <lineage>
        <taxon>Eukaryota</taxon>
        <taxon>Fungi</taxon>
        <taxon>Dikarya</taxon>
        <taxon>Ascomycota</taxon>
        <taxon>Pezizomycotina</taxon>
        <taxon>Dothideomycetes</taxon>
        <taxon>Pleosporomycetidae</taxon>
        <taxon>Pleosporales</taxon>
        <taxon>Pleosporineae</taxon>
        <taxon>Pleosporaceae</taxon>
        <taxon>Decorospora</taxon>
    </lineage>
</organism>
<dbReference type="PANTHER" id="PTHR11086:SF18">
    <property type="entry name" value="DEOXYCYTIDYLATE DEAMINASE"/>
    <property type="match status" value="1"/>
</dbReference>
<evidence type="ECO:0000256" key="2">
    <source>
        <dbReference type="ARBA" id="ARBA00006576"/>
    </source>
</evidence>
<dbReference type="PROSITE" id="PS00903">
    <property type="entry name" value="CYT_DCMP_DEAMINASES_1"/>
    <property type="match status" value="1"/>
</dbReference>
<comment type="similarity">
    <text evidence="2">Belongs to the cytidine and deoxycytidylate deaminase family.</text>
</comment>
<dbReference type="Gene3D" id="3.40.140.10">
    <property type="entry name" value="Cytidine Deaminase, domain 2"/>
    <property type="match status" value="1"/>
</dbReference>
<keyword evidence="5" id="KW-0378">Hydrolase</keyword>
<dbReference type="InterPro" id="IPR027417">
    <property type="entry name" value="P-loop_NTPase"/>
</dbReference>
<keyword evidence="4" id="KW-0545">Nucleotide biosynthesis</keyword>
<evidence type="ECO:0000256" key="1">
    <source>
        <dbReference type="ARBA" id="ARBA00001947"/>
    </source>
</evidence>
<reference evidence="11" key="1">
    <citation type="submission" date="2020-01" db="EMBL/GenBank/DDBJ databases">
        <authorList>
            <consortium name="DOE Joint Genome Institute"/>
            <person name="Haridas S."/>
            <person name="Albert R."/>
            <person name="Binder M."/>
            <person name="Bloem J."/>
            <person name="Labutti K."/>
            <person name="Salamov A."/>
            <person name="Andreopoulos B."/>
            <person name="Baker S.E."/>
            <person name="Barry K."/>
            <person name="Bills G."/>
            <person name="Bluhm B.H."/>
            <person name="Cannon C."/>
            <person name="Castanera R."/>
            <person name="Culley D.E."/>
            <person name="Daum C."/>
            <person name="Ezra D."/>
            <person name="Gonzalez J.B."/>
            <person name="Henrissat B."/>
            <person name="Kuo A."/>
            <person name="Liang C."/>
            <person name="Lipzen A."/>
            <person name="Lutzoni F."/>
            <person name="Magnuson J."/>
            <person name="Mondo S."/>
            <person name="Nolan M."/>
            <person name="Ohm R."/>
            <person name="Pangilinan J."/>
            <person name="Park H.-J."/>
            <person name="Ramirez L."/>
            <person name="Alfaro M."/>
            <person name="Sun H."/>
            <person name="Tritt A."/>
            <person name="Yoshinaga Y."/>
            <person name="Zwiers L.-H."/>
            <person name="Turgeon B.G."/>
            <person name="Goodwin S.B."/>
            <person name="Spatafora J.W."/>
            <person name="Crous P.W."/>
            <person name="Grigoriev I.V."/>
        </authorList>
    </citation>
    <scope>NUCLEOTIDE SEQUENCE</scope>
    <source>
        <strain evidence="11">P77</strain>
    </source>
</reference>
<evidence type="ECO:0000256" key="7">
    <source>
        <dbReference type="ARBA" id="ARBA00038938"/>
    </source>
</evidence>
<keyword evidence="3" id="KW-0479">Metal-binding</keyword>
<evidence type="ECO:0000256" key="4">
    <source>
        <dbReference type="ARBA" id="ARBA00022727"/>
    </source>
</evidence>
<comment type="cofactor">
    <cofactor evidence="1">
        <name>Zn(2+)</name>
        <dbReference type="ChEBI" id="CHEBI:29105"/>
    </cofactor>
</comment>
<evidence type="ECO:0000256" key="6">
    <source>
        <dbReference type="ARBA" id="ARBA00022833"/>
    </source>
</evidence>
<dbReference type="GO" id="GO:0009165">
    <property type="term" value="P:nucleotide biosynthetic process"/>
    <property type="evidence" value="ECO:0007669"/>
    <property type="project" value="UniProtKB-KW"/>
</dbReference>
<accession>A0A6A5K5K3</accession>
<dbReference type="InterPro" id="IPR035105">
    <property type="entry name" value="Deoxycytidylate_deaminase_dom"/>
</dbReference>
<dbReference type="GO" id="GO:0004132">
    <property type="term" value="F:dCMP deaminase activity"/>
    <property type="evidence" value="ECO:0007669"/>
    <property type="project" value="UniProtKB-EC"/>
</dbReference>
<protein>
    <recommendedName>
        <fullName evidence="9">Deoxycytidylate deaminase</fullName>
        <ecNumber evidence="7">3.5.4.12</ecNumber>
    </recommendedName>
    <alternativeName>
        <fullName evidence="8">dCMP deaminase</fullName>
    </alternativeName>
</protein>
<evidence type="ECO:0000313" key="12">
    <source>
        <dbReference type="Proteomes" id="UP000800040"/>
    </source>
</evidence>
<dbReference type="OrthoDB" id="6710946at2759"/>
<dbReference type="GO" id="GO:0008270">
    <property type="term" value="F:zinc ion binding"/>
    <property type="evidence" value="ECO:0007669"/>
    <property type="project" value="InterPro"/>
</dbReference>
<dbReference type="Pfam" id="PF00383">
    <property type="entry name" value="dCMP_cyt_deam_1"/>
    <property type="match status" value="1"/>
</dbReference>
<keyword evidence="6" id="KW-0862">Zinc</keyword>
<dbReference type="InterPro" id="IPR016193">
    <property type="entry name" value="Cytidine_deaminase-like"/>
</dbReference>
<dbReference type="InterPro" id="IPR016192">
    <property type="entry name" value="APOBEC/CMP_deaminase_Zn-bd"/>
</dbReference>